<comment type="caution">
    <text evidence="1">The sequence shown here is derived from an EMBL/GenBank/DDBJ whole genome shotgun (WGS) entry which is preliminary data.</text>
</comment>
<dbReference type="OrthoDB" id="292141at2"/>
<dbReference type="PATRIC" id="fig|595434.4.peg.889"/>
<gene>
    <name evidence="1" type="ORF">RISK_000923</name>
</gene>
<organism evidence="1 2">
    <name type="scientific">Rhodopirellula islandica</name>
    <dbReference type="NCBI Taxonomy" id="595434"/>
    <lineage>
        <taxon>Bacteria</taxon>
        <taxon>Pseudomonadati</taxon>
        <taxon>Planctomycetota</taxon>
        <taxon>Planctomycetia</taxon>
        <taxon>Pirellulales</taxon>
        <taxon>Pirellulaceae</taxon>
        <taxon>Rhodopirellula</taxon>
    </lineage>
</organism>
<sequence>MLIGKTMNPMGSNQMVSRRKRERLARWLTQAVVWGGCIAASQVAGSTALADETATDKLPPIRLVSGSMHSNPFVKRSASHQAVGPILATKVNGHAAASNVNLLQNHGSVAPEGQTTLYPIRQTSDQTMSEIKLKSIGTAVGLLPIGAPVSEKTPLVVEPPRAPQTRINPHAQPDYDRVESGGIVEWKHAQLSPAVEPTKSLETPPELQWTQPRIARQTMPLVKPEIVAEEVVAETPVVEATVPTPSSEPVKVTAVVAEEADVAIAEESEPIEFSLNDAMDSMNAESVSLSFSDASLSGSEASENKGEESIAMPEPLSIAAPVQESAAPASLPLLPQPVQVHLPSEMVVQQHRHLPVKIDAPAHFEHVASERMHEAPVRHRAAVAVEAPPMVAVAQPSQDAPAEGRVSATLIVPAALAGHRGPSRQNSSNGSGSTLLVQDAIVCDPDDVTSLTVDGIIEAVRVEDDSVARVISSTSRHLRLIGVRPGKTRVLVQQKVAGQEGSLREIYELHVAASSNVRGGESQQERSLMELIEQKFRTASVQVTRQGDRIVVQGECDDSQDAKEIVRLIRKTFLVPVEDQLILR</sequence>
<evidence type="ECO:0000313" key="1">
    <source>
        <dbReference type="EMBL" id="KLU07122.1"/>
    </source>
</evidence>
<dbReference type="EMBL" id="LECT01000007">
    <property type="protein sequence ID" value="KLU07122.1"/>
    <property type="molecule type" value="Genomic_DNA"/>
</dbReference>
<protein>
    <recommendedName>
        <fullName evidence="3">Pilus formation protein N-terminal domain-containing protein</fullName>
    </recommendedName>
</protein>
<accession>A0A0J1BKU2</accession>
<name>A0A0J1BKU2_RHOIS</name>
<evidence type="ECO:0008006" key="3">
    <source>
        <dbReference type="Google" id="ProtNLM"/>
    </source>
</evidence>
<dbReference type="Proteomes" id="UP000036367">
    <property type="component" value="Unassembled WGS sequence"/>
</dbReference>
<keyword evidence="2" id="KW-1185">Reference proteome</keyword>
<dbReference type="RefSeq" id="WP_047812907.1">
    <property type="nucleotide sequence ID" value="NZ_LECT01000007.1"/>
</dbReference>
<dbReference type="AlphaFoldDB" id="A0A0J1BKU2"/>
<evidence type="ECO:0000313" key="2">
    <source>
        <dbReference type="Proteomes" id="UP000036367"/>
    </source>
</evidence>
<proteinExistence type="predicted"/>
<reference evidence="1" key="1">
    <citation type="submission" date="2015-05" db="EMBL/GenBank/DDBJ databases">
        <title>Permanent draft genome of Rhodopirellula islandicus K833.</title>
        <authorList>
            <person name="Kizina J."/>
            <person name="Richter M."/>
            <person name="Glockner F.O."/>
            <person name="Harder J."/>
        </authorList>
    </citation>
    <scope>NUCLEOTIDE SEQUENCE [LARGE SCALE GENOMIC DNA]</scope>
    <source>
        <strain evidence="1">K833</strain>
    </source>
</reference>